<evidence type="ECO:0000313" key="5">
    <source>
        <dbReference type="RefSeq" id="WP_034410955.1"/>
    </source>
</evidence>
<dbReference type="GO" id="GO:0004777">
    <property type="term" value="F:succinate-semialdehyde dehydrogenase (NAD+) activity"/>
    <property type="evidence" value="ECO:0007669"/>
    <property type="project" value="TreeGrafter"/>
</dbReference>
<dbReference type="InterPro" id="IPR016161">
    <property type="entry name" value="Ald_DH/histidinol_DH"/>
</dbReference>
<dbReference type="FunFam" id="3.40.309.10:FF:000004">
    <property type="entry name" value="Succinate-semialdehyde dehydrogenase I"/>
    <property type="match status" value="1"/>
</dbReference>
<dbReference type="Gene3D" id="3.40.309.10">
    <property type="entry name" value="Aldehyde Dehydrogenase, Chain A, domain 2"/>
    <property type="match status" value="1"/>
</dbReference>
<dbReference type="PANTHER" id="PTHR43353">
    <property type="entry name" value="SUCCINATE-SEMIALDEHYDE DEHYDROGENASE, MITOCHONDRIAL"/>
    <property type="match status" value="1"/>
</dbReference>
<dbReference type="Pfam" id="PF00171">
    <property type="entry name" value="Aldedh"/>
    <property type="match status" value="1"/>
</dbReference>
<evidence type="ECO:0000313" key="4">
    <source>
        <dbReference type="Proteomes" id="UP000675920"/>
    </source>
</evidence>
<dbReference type="InterPro" id="IPR016160">
    <property type="entry name" value="Ald_DH_CS_CYS"/>
</dbReference>
<dbReference type="Gene3D" id="3.40.605.10">
    <property type="entry name" value="Aldehyde Dehydrogenase, Chain A, domain 1"/>
    <property type="match status" value="1"/>
</dbReference>
<evidence type="ECO:0000259" key="3">
    <source>
        <dbReference type="Pfam" id="PF00171"/>
    </source>
</evidence>
<dbReference type="GO" id="GO:0009450">
    <property type="term" value="P:gamma-aminobutyric acid catabolic process"/>
    <property type="evidence" value="ECO:0007669"/>
    <property type="project" value="InterPro"/>
</dbReference>
<reference evidence="5" key="2">
    <citation type="submission" date="2025-08" db="UniProtKB">
        <authorList>
            <consortium name="RefSeq"/>
        </authorList>
    </citation>
    <scope>IDENTIFICATION</scope>
</reference>
<dbReference type="OrthoDB" id="6187633at2"/>
<dbReference type="InterPro" id="IPR010102">
    <property type="entry name" value="Succ_semiAld_DH"/>
</dbReference>
<name>A0A8B6X777_9BURK</name>
<dbReference type="PANTHER" id="PTHR43353:SF5">
    <property type="entry name" value="SUCCINATE-SEMIALDEHYDE DEHYDROGENASE, MITOCHONDRIAL"/>
    <property type="match status" value="1"/>
</dbReference>
<feature type="domain" description="Aldehyde dehydrogenase" evidence="3">
    <location>
        <begin position="24"/>
        <end position="480"/>
    </location>
</feature>
<dbReference type="SUPFAM" id="SSF53720">
    <property type="entry name" value="ALDH-like"/>
    <property type="match status" value="1"/>
</dbReference>
<keyword evidence="2" id="KW-0560">Oxidoreductase</keyword>
<proteinExistence type="inferred from homology"/>
<dbReference type="AlphaFoldDB" id="A0A8B6X777"/>
<dbReference type="InterPro" id="IPR050740">
    <property type="entry name" value="Aldehyde_DH_Superfamily"/>
</dbReference>
<dbReference type="InterPro" id="IPR016163">
    <property type="entry name" value="Ald_DH_C"/>
</dbReference>
<dbReference type="FunFam" id="3.40.605.10:FF:000005">
    <property type="entry name" value="Succinate-semialdehyde dehydrogenase I"/>
    <property type="match status" value="1"/>
</dbReference>
<dbReference type="PROSITE" id="PS00070">
    <property type="entry name" value="ALDEHYDE_DEHYDR_CYS"/>
    <property type="match status" value="1"/>
</dbReference>
<sequence length="486" mass="51092">MTTTSLTLSDPSLLREACFIDGEWITGADTLDVIDPARGTLVARVPRLGAAETEAAVIAAERALPAWRALTADERSRLLMKLHDLLIDNVEDLARLLTAEQGKPLAESRGEIRYGAGYLRWFAEEARRIYGETIPAHAADKRLIAIRQPVGVVGAITPWNFPNAMIARKLAPALAAGCTMVLKPAELTPLSAFALAELARRAGIPRGVFNVLTGDAAAIGGVLTKHPAVRKITFTGSTAVGKLLLAQAADTVKKVSMELGGHAPFIVFDDADLDAAVEGAVAAKYRNSGQTCVCANRFIVQAGIHDAFVEKLGARAAALKVGPGDAEGTVQGPLIDARAVAKVESHVADAIGQGARVVTGGRRHEAGANFYAPTVLAGVTPAMRIAREETFGPVAPVFRFETEAEALALANASESGLAGYFFTRDIGRAFRVAEAMEVGMVGINTGLISTEVAPFGGVKQSGLGREGGRAGIEDYLEIKYLCFGGI</sequence>
<dbReference type="InterPro" id="IPR015590">
    <property type="entry name" value="Aldehyde_DH_dom"/>
</dbReference>
<evidence type="ECO:0000256" key="2">
    <source>
        <dbReference type="ARBA" id="ARBA00023002"/>
    </source>
</evidence>
<accession>A0A8B6X777</accession>
<dbReference type="CDD" id="cd07103">
    <property type="entry name" value="ALDH_F5_SSADH_GabD"/>
    <property type="match status" value="1"/>
</dbReference>
<dbReference type="RefSeq" id="WP_034410955.1">
    <property type="nucleotide sequence ID" value="NZ_AXWS01000008.1"/>
</dbReference>
<keyword evidence="4" id="KW-1185">Reference proteome</keyword>
<reference evidence="5" key="1">
    <citation type="journal article" date="2008" name="Expert Opin. Drug Metab. Toxicol.">
        <title>Non-P450 aldehyde oxidizing enzymes: the aldehyde dehydrogenase superfamily.</title>
        <authorList>
            <person name="Marchitti S.A."/>
            <person name="Brocker C."/>
            <person name="Stagos D."/>
            <person name="Vasiliou V."/>
        </authorList>
    </citation>
    <scope>NUCLEOTIDE SEQUENCE</scope>
</reference>
<dbReference type="InterPro" id="IPR016162">
    <property type="entry name" value="Ald_DH_N"/>
</dbReference>
<organism evidence="4 5">
    <name type="scientific">Derxia gummosa DSM 723</name>
    <dbReference type="NCBI Taxonomy" id="1121388"/>
    <lineage>
        <taxon>Bacteria</taxon>
        <taxon>Pseudomonadati</taxon>
        <taxon>Pseudomonadota</taxon>
        <taxon>Betaproteobacteria</taxon>
        <taxon>Burkholderiales</taxon>
        <taxon>Alcaligenaceae</taxon>
        <taxon>Derxia</taxon>
    </lineage>
</organism>
<dbReference type="Proteomes" id="UP000675920">
    <property type="component" value="Unplaced"/>
</dbReference>
<dbReference type="NCBIfam" id="TIGR01780">
    <property type="entry name" value="SSADH"/>
    <property type="match status" value="1"/>
</dbReference>
<comment type="similarity">
    <text evidence="1">Belongs to the aldehyde dehydrogenase family.</text>
</comment>
<dbReference type="EC" id="1.2.1.-" evidence="5"/>
<dbReference type="GO" id="GO:0005829">
    <property type="term" value="C:cytosol"/>
    <property type="evidence" value="ECO:0007669"/>
    <property type="project" value="TreeGrafter"/>
</dbReference>
<evidence type="ECO:0000256" key="1">
    <source>
        <dbReference type="ARBA" id="ARBA00009986"/>
    </source>
</evidence>
<protein>
    <submittedName>
        <fullName evidence="5">NAD-dependent succinate-semialdehyde dehydrogenase</fullName>
        <ecNumber evidence="5">1.2.1.-</ecNumber>
    </submittedName>
</protein>